<keyword evidence="3" id="KW-1185">Reference proteome</keyword>
<organism evidence="2 3">
    <name type="scientific">Gymnopus androsaceus JB14</name>
    <dbReference type="NCBI Taxonomy" id="1447944"/>
    <lineage>
        <taxon>Eukaryota</taxon>
        <taxon>Fungi</taxon>
        <taxon>Dikarya</taxon>
        <taxon>Basidiomycota</taxon>
        <taxon>Agaricomycotina</taxon>
        <taxon>Agaricomycetes</taxon>
        <taxon>Agaricomycetidae</taxon>
        <taxon>Agaricales</taxon>
        <taxon>Marasmiineae</taxon>
        <taxon>Omphalotaceae</taxon>
        <taxon>Gymnopus</taxon>
    </lineage>
</organism>
<gene>
    <name evidence="2" type="ORF">BT96DRAFT_1007834</name>
</gene>
<sequence length="279" mass="30518">MAEFWEDDIMDPVLMAEAQELVAGMDDELLQIAMSGIDDDPHSHYSVDEMRYGEDVEEAQSPPRPSRAKTYKSKSTIESSESSEDDDAPVSKHQRLSDPGVTQEKAKAKRRTLEGVILQPTENGLRRQSGKKRPKLDKELFGDPNDSLGIGGRQGSRVGTPEPSTGSGEAETAQPIQETSAPSLTPAEVVKHDIGFIKEALQRLRSRMDEELCSLGVSLQTHRREITAVRCMTQMMGAEHAEMEENVARLEQYVDIATGDAQGSFSGTSATSPAADRTV</sequence>
<reference evidence="2" key="1">
    <citation type="journal article" date="2019" name="Environ. Microbiol.">
        <title>Fungal ecological strategies reflected in gene transcription - a case study of two litter decomposers.</title>
        <authorList>
            <person name="Barbi F."/>
            <person name="Kohler A."/>
            <person name="Barry K."/>
            <person name="Baskaran P."/>
            <person name="Daum C."/>
            <person name="Fauchery L."/>
            <person name="Ihrmark K."/>
            <person name="Kuo A."/>
            <person name="LaButti K."/>
            <person name="Lipzen A."/>
            <person name="Morin E."/>
            <person name="Grigoriev I.V."/>
            <person name="Henrissat B."/>
            <person name="Lindahl B."/>
            <person name="Martin F."/>
        </authorList>
    </citation>
    <scope>NUCLEOTIDE SEQUENCE</scope>
    <source>
        <strain evidence="2">JB14</strain>
    </source>
</reference>
<feature type="region of interest" description="Disordered" evidence="1">
    <location>
        <begin position="37"/>
        <end position="181"/>
    </location>
</feature>
<evidence type="ECO:0000313" key="2">
    <source>
        <dbReference type="EMBL" id="KAE9384660.1"/>
    </source>
</evidence>
<feature type="compositionally biased region" description="Basic and acidic residues" evidence="1">
    <location>
        <begin position="39"/>
        <end position="54"/>
    </location>
</feature>
<accession>A0A6A4GGT0</accession>
<dbReference type="EMBL" id="ML770100">
    <property type="protein sequence ID" value="KAE9384660.1"/>
    <property type="molecule type" value="Genomic_DNA"/>
</dbReference>
<proteinExistence type="predicted"/>
<name>A0A6A4GGT0_9AGAR</name>
<evidence type="ECO:0000313" key="3">
    <source>
        <dbReference type="Proteomes" id="UP000799118"/>
    </source>
</evidence>
<dbReference type="Proteomes" id="UP000799118">
    <property type="component" value="Unassembled WGS sequence"/>
</dbReference>
<dbReference type="AlphaFoldDB" id="A0A6A4GGT0"/>
<feature type="region of interest" description="Disordered" evidence="1">
    <location>
        <begin position="260"/>
        <end position="279"/>
    </location>
</feature>
<protein>
    <submittedName>
        <fullName evidence="2">Uncharacterized protein</fullName>
    </submittedName>
</protein>
<feature type="compositionally biased region" description="Polar residues" evidence="1">
    <location>
        <begin position="261"/>
        <end position="272"/>
    </location>
</feature>
<evidence type="ECO:0000256" key="1">
    <source>
        <dbReference type="SAM" id="MobiDB-lite"/>
    </source>
</evidence>